<reference evidence="2" key="1">
    <citation type="submission" date="2018-05" db="EMBL/GenBank/DDBJ databases">
        <authorList>
            <person name="Lanie J.A."/>
            <person name="Ng W.-L."/>
            <person name="Kazmierczak K.M."/>
            <person name="Andrzejewski T.M."/>
            <person name="Davidsen T.M."/>
            <person name="Wayne K.J."/>
            <person name="Tettelin H."/>
            <person name="Glass J.I."/>
            <person name="Rusch D."/>
            <person name="Podicherti R."/>
            <person name="Tsui H.-C.T."/>
            <person name="Winkler M.E."/>
        </authorList>
    </citation>
    <scope>NUCLEOTIDE SEQUENCE</scope>
</reference>
<dbReference type="InterPro" id="IPR023808">
    <property type="entry name" value="Nitrile_Hydratase_acc_put"/>
</dbReference>
<dbReference type="SUPFAM" id="SSF50090">
    <property type="entry name" value="Electron transport accessory proteins"/>
    <property type="match status" value="1"/>
</dbReference>
<dbReference type="Pfam" id="PF21006">
    <property type="entry name" value="NHase_beta_N"/>
    <property type="match status" value="1"/>
</dbReference>
<proteinExistence type="predicted"/>
<dbReference type="AlphaFoldDB" id="A0A381S9D2"/>
<sequence length="86" mass="10137">VKLSEKGLFKWSDWTNALAEEIKKAKEQGQPDFGNTYYQFWLSALETILLEKNILKKSDLKSMMEQWRRAYLSTPHGNPVKLVKYK</sequence>
<feature type="domain" description="Nitrile hydratase beta subunit-like N-terminal" evidence="1">
    <location>
        <begin position="33"/>
        <end position="68"/>
    </location>
</feature>
<dbReference type="InterPro" id="IPR049054">
    <property type="entry name" value="CN_hydtase_beta-like_N"/>
</dbReference>
<accession>A0A381S9D2</accession>
<name>A0A381S9D2_9ZZZZ</name>
<organism evidence="2">
    <name type="scientific">marine metagenome</name>
    <dbReference type="NCBI Taxonomy" id="408172"/>
    <lineage>
        <taxon>unclassified sequences</taxon>
        <taxon>metagenomes</taxon>
        <taxon>ecological metagenomes</taxon>
    </lineage>
</organism>
<feature type="non-terminal residue" evidence="2">
    <location>
        <position position="1"/>
    </location>
</feature>
<dbReference type="Gene3D" id="1.10.472.20">
    <property type="entry name" value="Nitrile hydratase, beta subunit"/>
    <property type="match status" value="1"/>
</dbReference>
<evidence type="ECO:0000259" key="1">
    <source>
        <dbReference type="Pfam" id="PF21006"/>
    </source>
</evidence>
<evidence type="ECO:0000313" key="2">
    <source>
        <dbReference type="EMBL" id="SVA00646.1"/>
    </source>
</evidence>
<dbReference type="InterPro" id="IPR008990">
    <property type="entry name" value="Elect_transpt_acc-like_dom_sf"/>
</dbReference>
<dbReference type="NCBIfam" id="TIGR03889">
    <property type="entry name" value="nitrile_acc"/>
    <property type="match status" value="1"/>
</dbReference>
<gene>
    <name evidence="2" type="ORF">METZ01_LOCUS53500</name>
</gene>
<dbReference type="EMBL" id="UINC01002823">
    <property type="protein sequence ID" value="SVA00646.1"/>
    <property type="molecule type" value="Genomic_DNA"/>
</dbReference>
<protein>
    <recommendedName>
        <fullName evidence="1">Nitrile hydratase beta subunit-like N-terminal domain-containing protein</fullName>
    </recommendedName>
</protein>
<dbReference type="InterPro" id="IPR042262">
    <property type="entry name" value="CN_hydtase_beta_C"/>
</dbReference>